<dbReference type="OrthoDB" id="2450230at2"/>
<proteinExistence type="predicted"/>
<protein>
    <recommendedName>
        <fullName evidence="3">Lipoprotein</fullName>
    </recommendedName>
</protein>
<evidence type="ECO:0008006" key="3">
    <source>
        <dbReference type="Google" id="ProtNLM"/>
    </source>
</evidence>
<accession>A0A345PIB0</accession>
<dbReference type="RefSeq" id="WP_114917026.1">
    <property type="nucleotide sequence ID" value="NZ_CP024848.1"/>
</dbReference>
<dbReference type="PROSITE" id="PS51257">
    <property type="entry name" value="PROKAR_LIPOPROTEIN"/>
    <property type="match status" value="1"/>
</dbReference>
<keyword evidence="2" id="KW-1185">Reference proteome</keyword>
<reference evidence="2" key="1">
    <citation type="submission" date="2017-11" db="EMBL/GenBank/DDBJ databases">
        <authorList>
            <person name="Zhu W."/>
        </authorList>
    </citation>
    <scope>NUCLEOTIDE SEQUENCE [LARGE SCALE GENOMIC DNA]</scope>
    <source>
        <strain evidence="2">160</strain>
    </source>
</reference>
<sequence length="170" mass="18939">MNSYIRVIIFALFMILVLSGCSLKSEENAIMDAKEAAKQAFEDESPIEANDEVNGQALYLPANVKVQSGDATNLILEDGDQTFIVFHNINEDSMSELNYHSTQTEKALALESFKDEESFGYIRILEDEGEGYELQVGVGGVKITTYTTKGNLDKDALEMMKMAKFISTER</sequence>
<dbReference type="EMBL" id="CP024848">
    <property type="protein sequence ID" value="AXI09740.1"/>
    <property type="molecule type" value="Genomic_DNA"/>
</dbReference>
<dbReference type="KEGG" id="ocn:CUC15_12745"/>
<gene>
    <name evidence="1" type="ORF">CUC15_12745</name>
</gene>
<evidence type="ECO:0000313" key="1">
    <source>
        <dbReference type="EMBL" id="AXI09740.1"/>
    </source>
</evidence>
<dbReference type="Proteomes" id="UP000253908">
    <property type="component" value="Chromosome"/>
</dbReference>
<name>A0A345PIB0_9BACI</name>
<organism evidence="1 2">
    <name type="scientific">Oceanobacillus zhaokaii</name>
    <dbReference type="NCBI Taxonomy" id="2052660"/>
    <lineage>
        <taxon>Bacteria</taxon>
        <taxon>Bacillati</taxon>
        <taxon>Bacillota</taxon>
        <taxon>Bacilli</taxon>
        <taxon>Bacillales</taxon>
        <taxon>Bacillaceae</taxon>
        <taxon>Oceanobacillus</taxon>
    </lineage>
</organism>
<dbReference type="AlphaFoldDB" id="A0A345PIB0"/>
<evidence type="ECO:0000313" key="2">
    <source>
        <dbReference type="Proteomes" id="UP000253908"/>
    </source>
</evidence>